<reference evidence="4 5" key="1">
    <citation type="journal article" date="2016" name="Mol. Biol. Evol.">
        <title>Comparative Genomics of Early-Diverging Mushroom-Forming Fungi Provides Insights into the Origins of Lignocellulose Decay Capabilities.</title>
        <authorList>
            <person name="Nagy L.G."/>
            <person name="Riley R."/>
            <person name="Tritt A."/>
            <person name="Adam C."/>
            <person name="Daum C."/>
            <person name="Floudas D."/>
            <person name="Sun H."/>
            <person name="Yadav J.S."/>
            <person name="Pangilinan J."/>
            <person name="Larsson K.H."/>
            <person name="Matsuura K."/>
            <person name="Barry K."/>
            <person name="Labutti K."/>
            <person name="Kuo R."/>
            <person name="Ohm R.A."/>
            <person name="Bhattacharya S.S."/>
            <person name="Shirouzu T."/>
            <person name="Yoshinaga Y."/>
            <person name="Martin F.M."/>
            <person name="Grigoriev I.V."/>
            <person name="Hibbett D.S."/>
        </authorList>
    </citation>
    <scope>NUCLEOTIDE SEQUENCE [LARGE SCALE GENOMIC DNA]</scope>
    <source>
        <strain evidence="4 5">CBS 109695</strain>
    </source>
</reference>
<keyword evidence="5" id="KW-1185">Reference proteome</keyword>
<evidence type="ECO:0000256" key="3">
    <source>
        <dbReference type="SAM" id="SignalP"/>
    </source>
</evidence>
<evidence type="ECO:0000256" key="1">
    <source>
        <dbReference type="SAM" id="MobiDB-lite"/>
    </source>
</evidence>
<sequence length="403" mass="43427">MHPWVIYPVLSYLAHFSAATLVNRTIDDQFGDSVTRLMPNYSTITGWSQGADCTGCHISLNPGYTFNGTWHDTTYIPAVNPSPASVNITFNGTAVYAYCVLANAVQEAATYTNLTFLMDGELVGTFEHIPTTSTAYQYNTSVYANTSLSYQEHILTIMATGTNMSVILFDYVDYTVDEPDPSPTPTSKSPNVGAIVGGVIGGIMMIVIAVLAFFLIRRRRRNATRVAIDVYNDKTAPNHGLIGTNLQHTALDPHGEVHGETVTAHSMMGVMNRTSADTQLGSAAAPSFSYGGTHSGMVVRSQPAPGSKAAQRQEEIARQVQAREEELASLQKRRGPVHGPTSSAPASSAPASSVSPTSSGSGAETDAAMALEVERLKQEVDRLQSQKREMLWEMNDAPPPVYE</sequence>
<feature type="chain" id="PRO_5007882339" evidence="3">
    <location>
        <begin position="20"/>
        <end position="403"/>
    </location>
</feature>
<keyword evidence="2" id="KW-1133">Transmembrane helix</keyword>
<gene>
    <name evidence="4" type="ORF">FIBSPDRAFT_846862</name>
</gene>
<dbReference type="OrthoDB" id="2758521at2759"/>
<keyword evidence="2" id="KW-0472">Membrane</keyword>
<feature type="signal peptide" evidence="3">
    <location>
        <begin position="1"/>
        <end position="19"/>
    </location>
</feature>
<keyword evidence="2" id="KW-0812">Transmembrane</keyword>
<feature type="compositionally biased region" description="Basic and acidic residues" evidence="1">
    <location>
        <begin position="311"/>
        <end position="326"/>
    </location>
</feature>
<keyword evidence="3" id="KW-0732">Signal</keyword>
<dbReference type="AlphaFoldDB" id="A0A166XGC0"/>
<feature type="region of interest" description="Disordered" evidence="1">
    <location>
        <begin position="296"/>
        <end position="373"/>
    </location>
</feature>
<evidence type="ECO:0000313" key="5">
    <source>
        <dbReference type="Proteomes" id="UP000076532"/>
    </source>
</evidence>
<protein>
    <submittedName>
        <fullName evidence="4">Uncharacterized protein</fullName>
    </submittedName>
</protein>
<organism evidence="4 5">
    <name type="scientific">Athelia psychrophila</name>
    <dbReference type="NCBI Taxonomy" id="1759441"/>
    <lineage>
        <taxon>Eukaryota</taxon>
        <taxon>Fungi</taxon>
        <taxon>Dikarya</taxon>
        <taxon>Basidiomycota</taxon>
        <taxon>Agaricomycotina</taxon>
        <taxon>Agaricomycetes</taxon>
        <taxon>Agaricomycetidae</taxon>
        <taxon>Atheliales</taxon>
        <taxon>Atheliaceae</taxon>
        <taxon>Athelia</taxon>
    </lineage>
</organism>
<name>A0A166XGC0_9AGAM</name>
<dbReference type="Gene3D" id="2.60.120.260">
    <property type="entry name" value="Galactose-binding domain-like"/>
    <property type="match status" value="1"/>
</dbReference>
<dbReference type="Gene3D" id="1.20.5.510">
    <property type="entry name" value="Single helix bin"/>
    <property type="match status" value="1"/>
</dbReference>
<proteinExistence type="predicted"/>
<dbReference type="Proteomes" id="UP000076532">
    <property type="component" value="Unassembled WGS sequence"/>
</dbReference>
<dbReference type="EMBL" id="KV417480">
    <property type="protein sequence ID" value="KZP34753.1"/>
    <property type="molecule type" value="Genomic_DNA"/>
</dbReference>
<evidence type="ECO:0000256" key="2">
    <source>
        <dbReference type="SAM" id="Phobius"/>
    </source>
</evidence>
<feature type="compositionally biased region" description="Low complexity" evidence="1">
    <location>
        <begin position="339"/>
        <end position="363"/>
    </location>
</feature>
<evidence type="ECO:0000313" key="4">
    <source>
        <dbReference type="EMBL" id="KZP34753.1"/>
    </source>
</evidence>
<feature type="transmembrane region" description="Helical" evidence="2">
    <location>
        <begin position="192"/>
        <end position="216"/>
    </location>
</feature>
<accession>A0A166XGC0</accession>